<dbReference type="AlphaFoldDB" id="A0A0E9WRE5"/>
<accession>A0A0E9WRE5</accession>
<reference evidence="1" key="1">
    <citation type="submission" date="2014-11" db="EMBL/GenBank/DDBJ databases">
        <authorList>
            <person name="Amaro Gonzalez C."/>
        </authorList>
    </citation>
    <scope>NUCLEOTIDE SEQUENCE</scope>
</reference>
<sequence length="59" mass="6655">MALELETSSQHIMSNGRSVFVFSLCSYLVAVSEGLNFTESGTRNIIVRYYCFLVTVEKL</sequence>
<protein>
    <submittedName>
        <fullName evidence="1">Uncharacterized protein</fullName>
    </submittedName>
</protein>
<organism evidence="1">
    <name type="scientific">Anguilla anguilla</name>
    <name type="common">European freshwater eel</name>
    <name type="synonym">Muraena anguilla</name>
    <dbReference type="NCBI Taxonomy" id="7936"/>
    <lineage>
        <taxon>Eukaryota</taxon>
        <taxon>Metazoa</taxon>
        <taxon>Chordata</taxon>
        <taxon>Craniata</taxon>
        <taxon>Vertebrata</taxon>
        <taxon>Euteleostomi</taxon>
        <taxon>Actinopterygii</taxon>
        <taxon>Neopterygii</taxon>
        <taxon>Teleostei</taxon>
        <taxon>Anguilliformes</taxon>
        <taxon>Anguillidae</taxon>
        <taxon>Anguilla</taxon>
    </lineage>
</organism>
<name>A0A0E9WRE5_ANGAN</name>
<evidence type="ECO:0000313" key="1">
    <source>
        <dbReference type="EMBL" id="JAH92836.1"/>
    </source>
</evidence>
<dbReference type="EMBL" id="GBXM01015741">
    <property type="protein sequence ID" value="JAH92836.1"/>
    <property type="molecule type" value="Transcribed_RNA"/>
</dbReference>
<proteinExistence type="predicted"/>
<reference evidence="1" key="2">
    <citation type="journal article" date="2015" name="Fish Shellfish Immunol.">
        <title>Early steps in the European eel (Anguilla anguilla)-Vibrio vulnificus interaction in the gills: Role of the RtxA13 toxin.</title>
        <authorList>
            <person name="Callol A."/>
            <person name="Pajuelo D."/>
            <person name="Ebbesson L."/>
            <person name="Teles M."/>
            <person name="MacKenzie S."/>
            <person name="Amaro C."/>
        </authorList>
    </citation>
    <scope>NUCLEOTIDE SEQUENCE</scope>
</reference>